<name>A0A067M649_BOTB1</name>
<dbReference type="Proteomes" id="UP000027195">
    <property type="component" value="Unassembled WGS sequence"/>
</dbReference>
<sequence length="468" mass="50765">MPGPTPLRQVVNAGEMVEEDSEDVFTTSTKFRWNAKEGCEEECVINSFTAPSRYHLSVALSPFNPKGTCPITLPRAFGKGKWSPSPRETLSLKASALKLETPVSFDDAQDSPFIDHLISGYDEPSIFGEGFPTTPTRAALNYASLSFSPLGPSVGPITPTRILCGVLYAQILDQSPLHAPERFAHKRFMDLSFSPFPRTPEKTLSVSSLERVAATIGETPSKDRSPGSPQLMFRVPFSPLGEQRILSPPKKYVGLWEATECSFSLLPKKAAGTSTVVEGKSTPAAVDAPCKKASAYLEVPLASASHKAKKRSTRIICSVDTSPPRALCPNLTENLFLETFPSITRPIPRPTVQTRVIPHTPLHAAVEPPLGTSPSRALCPNPSDPESFFLETFPNIPGPLPRSPAQILALPPKASDKSRFTAEIFGERPKRMPISGAILARIPPVLPLDPRGLTSRSKFLWLLGVLDA</sequence>
<protein>
    <submittedName>
        <fullName evidence="1">Uncharacterized protein</fullName>
    </submittedName>
</protein>
<gene>
    <name evidence="1" type="ORF">BOTBODRAFT_189973</name>
</gene>
<evidence type="ECO:0000313" key="1">
    <source>
        <dbReference type="EMBL" id="KDQ11243.1"/>
    </source>
</evidence>
<evidence type="ECO:0000313" key="2">
    <source>
        <dbReference type="Proteomes" id="UP000027195"/>
    </source>
</evidence>
<accession>A0A067M649</accession>
<organism evidence="1 2">
    <name type="scientific">Botryobasidium botryosum (strain FD-172 SS1)</name>
    <dbReference type="NCBI Taxonomy" id="930990"/>
    <lineage>
        <taxon>Eukaryota</taxon>
        <taxon>Fungi</taxon>
        <taxon>Dikarya</taxon>
        <taxon>Basidiomycota</taxon>
        <taxon>Agaricomycotina</taxon>
        <taxon>Agaricomycetes</taxon>
        <taxon>Cantharellales</taxon>
        <taxon>Botryobasidiaceae</taxon>
        <taxon>Botryobasidium</taxon>
    </lineage>
</organism>
<reference evidence="2" key="1">
    <citation type="journal article" date="2014" name="Proc. Natl. Acad. Sci. U.S.A.">
        <title>Extensive sampling of basidiomycete genomes demonstrates inadequacy of the white-rot/brown-rot paradigm for wood decay fungi.</title>
        <authorList>
            <person name="Riley R."/>
            <person name="Salamov A.A."/>
            <person name="Brown D.W."/>
            <person name="Nagy L.G."/>
            <person name="Floudas D."/>
            <person name="Held B.W."/>
            <person name="Levasseur A."/>
            <person name="Lombard V."/>
            <person name="Morin E."/>
            <person name="Otillar R."/>
            <person name="Lindquist E.A."/>
            <person name="Sun H."/>
            <person name="LaButti K.M."/>
            <person name="Schmutz J."/>
            <person name="Jabbour D."/>
            <person name="Luo H."/>
            <person name="Baker S.E."/>
            <person name="Pisabarro A.G."/>
            <person name="Walton J.D."/>
            <person name="Blanchette R.A."/>
            <person name="Henrissat B."/>
            <person name="Martin F."/>
            <person name="Cullen D."/>
            <person name="Hibbett D.S."/>
            <person name="Grigoriev I.V."/>
        </authorList>
    </citation>
    <scope>NUCLEOTIDE SEQUENCE [LARGE SCALE GENOMIC DNA]</scope>
    <source>
        <strain evidence="2">FD-172 SS1</strain>
    </source>
</reference>
<dbReference type="HOGENOM" id="CLU_583920_0_0_1"/>
<proteinExistence type="predicted"/>
<keyword evidence="2" id="KW-1185">Reference proteome</keyword>
<dbReference type="EMBL" id="KL198060">
    <property type="protein sequence ID" value="KDQ11243.1"/>
    <property type="molecule type" value="Genomic_DNA"/>
</dbReference>
<dbReference type="InParanoid" id="A0A067M649"/>
<dbReference type="AlphaFoldDB" id="A0A067M649"/>